<feature type="domain" description="Tyr recombinase" evidence="4">
    <location>
        <begin position="181"/>
        <end position="383"/>
    </location>
</feature>
<keyword evidence="6" id="KW-1185">Reference proteome</keyword>
<dbReference type="EMBL" id="MAEI02000001">
    <property type="protein sequence ID" value="MEO1781966.1"/>
    <property type="molecule type" value="Genomic_DNA"/>
</dbReference>
<name>A0ABV0F1P1_9ENTE</name>
<dbReference type="InterPro" id="IPR010998">
    <property type="entry name" value="Integrase_recombinase_N"/>
</dbReference>
<dbReference type="SUPFAM" id="SSF56349">
    <property type="entry name" value="DNA breaking-rejoining enzymes"/>
    <property type="match status" value="1"/>
</dbReference>
<keyword evidence="3" id="KW-0233">DNA recombination</keyword>
<dbReference type="PANTHER" id="PTHR30349">
    <property type="entry name" value="PHAGE INTEGRASE-RELATED"/>
    <property type="match status" value="1"/>
</dbReference>
<evidence type="ECO:0000259" key="4">
    <source>
        <dbReference type="PROSITE" id="PS51898"/>
    </source>
</evidence>
<evidence type="ECO:0000256" key="2">
    <source>
        <dbReference type="ARBA" id="ARBA00023125"/>
    </source>
</evidence>
<dbReference type="Pfam" id="PF00589">
    <property type="entry name" value="Phage_integrase"/>
    <property type="match status" value="1"/>
</dbReference>
<reference evidence="6" key="1">
    <citation type="submission" date="2016-06" db="EMBL/GenBank/DDBJ databases">
        <title>Four novel species of enterococci isolated from chicken manure.</title>
        <authorList>
            <person name="Van Tyne D."/>
        </authorList>
    </citation>
    <scope>NUCLEOTIDE SEQUENCE [LARGE SCALE GENOMIC DNA]</scope>
    <source>
        <strain evidence="6">JM9A</strain>
    </source>
</reference>
<reference evidence="5 6" key="2">
    <citation type="submission" date="2024-02" db="EMBL/GenBank/DDBJ databases">
        <title>The Genome Sequence of Enterococcus diestrammenae JM9A.</title>
        <authorList>
            <person name="Earl A."/>
            <person name="Manson A."/>
            <person name="Gilmore M."/>
            <person name="Sanders J."/>
            <person name="Shea T."/>
            <person name="Howe W."/>
            <person name="Livny J."/>
            <person name="Cuomo C."/>
            <person name="Neafsey D."/>
            <person name="Birren B."/>
        </authorList>
    </citation>
    <scope>NUCLEOTIDE SEQUENCE [LARGE SCALE GENOMIC DNA]</scope>
    <source>
        <strain evidence="5 6">JM9A</strain>
    </source>
</reference>
<dbReference type="InterPro" id="IPR013762">
    <property type="entry name" value="Integrase-like_cat_sf"/>
</dbReference>
<accession>A0ABV0F1P1</accession>
<dbReference type="PROSITE" id="PS51898">
    <property type="entry name" value="TYR_RECOMBINASE"/>
    <property type="match status" value="1"/>
</dbReference>
<organism evidence="5 6">
    <name type="scientific">Enterococcus diestrammenae</name>
    <dbReference type="NCBI Taxonomy" id="1155073"/>
    <lineage>
        <taxon>Bacteria</taxon>
        <taxon>Bacillati</taxon>
        <taxon>Bacillota</taxon>
        <taxon>Bacilli</taxon>
        <taxon>Lactobacillales</taxon>
        <taxon>Enterococcaceae</taxon>
        <taxon>Enterococcus</taxon>
    </lineage>
</organism>
<evidence type="ECO:0000256" key="1">
    <source>
        <dbReference type="ARBA" id="ARBA00008857"/>
    </source>
</evidence>
<dbReference type="InterPro" id="IPR011010">
    <property type="entry name" value="DNA_brk_join_enz"/>
</dbReference>
<comment type="similarity">
    <text evidence="1">Belongs to the 'phage' integrase family.</text>
</comment>
<protein>
    <recommendedName>
        <fullName evidence="4">Tyr recombinase domain-containing protein</fullName>
    </recommendedName>
</protein>
<dbReference type="Gene3D" id="1.10.443.10">
    <property type="entry name" value="Intergrase catalytic core"/>
    <property type="match status" value="1"/>
</dbReference>
<dbReference type="PANTHER" id="PTHR30349:SF64">
    <property type="entry name" value="PROPHAGE INTEGRASE INTD-RELATED"/>
    <property type="match status" value="1"/>
</dbReference>
<sequence length="390" mass="45749">MAKIPNVYKDSKTQKYYFKADFDLGDSDKRTQILRRGFDTQREAKEALDYARLNPEVLKKNPKKKSNNSKSISFGNFYDNIFLPFHEGRVKQSTFVSNINSLVKAIDYFRDYPIDSITRVDIFEFRNTMLSRKTRNGTKYSADFLNRMVFWIRQVLDLAVDYEYITVNVATNIKKLPVQHKEVEFWTIDEFKKFNAHLPQNELDDIIFATAIYVLFFTGLRIGELLALQWQDIDFNKKTLSVRKNLVVRRKGKSYGSACFSLTTPKTKSSMRKIGIDDKTLEILQNWKQIQSERGFFHDGYIFQFEGEFLSDSFFRYKMIGNCKKSGIKKIKIHSLRHSHASFLIYRGVDVLHIQKRLGHSNIKTTLGLYGHLYPNYESDLMLILNNENI</sequence>
<dbReference type="CDD" id="cd01189">
    <property type="entry name" value="INT_ICEBs1_C_like"/>
    <property type="match status" value="1"/>
</dbReference>
<dbReference type="InterPro" id="IPR050090">
    <property type="entry name" value="Tyrosine_recombinase_XerCD"/>
</dbReference>
<proteinExistence type="inferred from homology"/>
<dbReference type="RefSeq" id="WP_161869255.1">
    <property type="nucleotide sequence ID" value="NZ_MAEI02000001.1"/>
</dbReference>
<dbReference type="Gene3D" id="1.10.150.130">
    <property type="match status" value="1"/>
</dbReference>
<evidence type="ECO:0000313" key="6">
    <source>
        <dbReference type="Proteomes" id="UP001429357"/>
    </source>
</evidence>
<keyword evidence="2" id="KW-0238">DNA-binding</keyword>
<gene>
    <name evidence="5" type="ORF">BAU18_001559</name>
</gene>
<evidence type="ECO:0000313" key="5">
    <source>
        <dbReference type="EMBL" id="MEO1781966.1"/>
    </source>
</evidence>
<comment type="caution">
    <text evidence="5">The sequence shown here is derived from an EMBL/GenBank/DDBJ whole genome shotgun (WGS) entry which is preliminary data.</text>
</comment>
<evidence type="ECO:0000256" key="3">
    <source>
        <dbReference type="ARBA" id="ARBA00023172"/>
    </source>
</evidence>
<dbReference type="InterPro" id="IPR002104">
    <property type="entry name" value="Integrase_catalytic"/>
</dbReference>
<dbReference type="Proteomes" id="UP001429357">
    <property type="component" value="Unassembled WGS sequence"/>
</dbReference>